<evidence type="ECO:0000256" key="2">
    <source>
        <dbReference type="ARBA" id="ARBA00004818"/>
    </source>
</evidence>
<dbReference type="GO" id="GO:0008967">
    <property type="term" value="F:phosphoglycolate phosphatase activity"/>
    <property type="evidence" value="ECO:0007669"/>
    <property type="project" value="UniProtKB-EC"/>
</dbReference>
<dbReference type="PRINTS" id="PR00413">
    <property type="entry name" value="HADHALOGNASE"/>
</dbReference>
<comment type="catalytic activity">
    <reaction evidence="1">
        <text>2-phosphoglycolate + H2O = glycolate + phosphate</text>
        <dbReference type="Rhea" id="RHEA:14369"/>
        <dbReference type="ChEBI" id="CHEBI:15377"/>
        <dbReference type="ChEBI" id="CHEBI:29805"/>
        <dbReference type="ChEBI" id="CHEBI:43474"/>
        <dbReference type="ChEBI" id="CHEBI:58033"/>
        <dbReference type="EC" id="3.1.3.18"/>
    </reaction>
</comment>
<dbReference type="SFLD" id="SFLDS00003">
    <property type="entry name" value="Haloacid_Dehalogenase"/>
    <property type="match status" value="1"/>
</dbReference>
<dbReference type="SFLD" id="SFLDG01129">
    <property type="entry name" value="C1.5:_HAD__Beta-PGM__Phosphata"/>
    <property type="match status" value="1"/>
</dbReference>
<comment type="pathway">
    <text evidence="2">Organic acid metabolism; glycolate biosynthesis; glycolate from 2-phosphoglycolate: step 1/1.</text>
</comment>
<evidence type="ECO:0000256" key="1">
    <source>
        <dbReference type="ARBA" id="ARBA00000830"/>
    </source>
</evidence>
<dbReference type="PANTHER" id="PTHR43434:SF1">
    <property type="entry name" value="PHOSPHOGLYCOLATE PHOSPHATASE"/>
    <property type="match status" value="1"/>
</dbReference>
<dbReference type="PANTHER" id="PTHR43434">
    <property type="entry name" value="PHOSPHOGLYCOLATE PHOSPHATASE"/>
    <property type="match status" value="1"/>
</dbReference>
<dbReference type="InterPro" id="IPR050155">
    <property type="entry name" value="HAD-like_hydrolase_sf"/>
</dbReference>
<sequence>MTLRAILFDKDGTLVDFHLTWSAATYSVMQRMSGGDPAKLARLVEVNDYDLENGRIRPTSVLVAGSSADYGLAWAQALDEVGDAAFIANMDRLLTEESLLHVSAIGDPPWLLATLKAEGYLLGICTNDSEAGARAQCEKLGLMPWLDMVIGYDSGHGRKPEPGPILGFAAAHGLAPQEIVLVGDSTHDLHAVRAAGGLAVAVLSGLAGREELAPHADYVLDDVMALPALLRTLKG</sequence>
<evidence type="ECO:0000256" key="4">
    <source>
        <dbReference type="ARBA" id="ARBA00013078"/>
    </source>
</evidence>
<gene>
    <name evidence="5" type="ORF">J3R73_001529</name>
</gene>
<keyword evidence="5" id="KW-0378">Hydrolase</keyword>
<dbReference type="Gene3D" id="3.40.50.1000">
    <property type="entry name" value="HAD superfamily/HAD-like"/>
    <property type="match status" value="1"/>
</dbReference>
<proteinExistence type="inferred from homology"/>
<comment type="similarity">
    <text evidence="3">Belongs to the HAD-like hydrolase superfamily. CbbY/CbbZ/Gph/YieH family.</text>
</comment>
<accession>A0ABU0FAU2</accession>
<evidence type="ECO:0000256" key="3">
    <source>
        <dbReference type="ARBA" id="ARBA00006171"/>
    </source>
</evidence>
<organism evidence="5 6">
    <name type="scientific">Labrys monachus</name>
    <dbReference type="NCBI Taxonomy" id="217067"/>
    <lineage>
        <taxon>Bacteria</taxon>
        <taxon>Pseudomonadati</taxon>
        <taxon>Pseudomonadota</taxon>
        <taxon>Alphaproteobacteria</taxon>
        <taxon>Hyphomicrobiales</taxon>
        <taxon>Xanthobacteraceae</taxon>
        <taxon>Labrys</taxon>
    </lineage>
</organism>
<dbReference type="InterPro" id="IPR023198">
    <property type="entry name" value="PGP-like_dom2"/>
</dbReference>
<protein>
    <recommendedName>
        <fullName evidence="4">phosphoglycolate phosphatase</fullName>
        <ecNumber evidence="4">3.1.3.18</ecNumber>
    </recommendedName>
</protein>
<dbReference type="InterPro" id="IPR036412">
    <property type="entry name" value="HAD-like_sf"/>
</dbReference>
<dbReference type="EC" id="3.1.3.18" evidence="4"/>
<dbReference type="NCBIfam" id="TIGR01549">
    <property type="entry name" value="HAD-SF-IA-v1"/>
    <property type="match status" value="1"/>
</dbReference>
<dbReference type="Proteomes" id="UP001237448">
    <property type="component" value="Unassembled WGS sequence"/>
</dbReference>
<name>A0ABU0FAU2_9HYPH</name>
<comment type="caution">
    <text evidence="5">The sequence shown here is derived from an EMBL/GenBank/DDBJ whole genome shotgun (WGS) entry which is preliminary data.</text>
</comment>
<dbReference type="InterPro" id="IPR006439">
    <property type="entry name" value="HAD-SF_hydro_IA"/>
</dbReference>
<dbReference type="InterPro" id="IPR023214">
    <property type="entry name" value="HAD_sf"/>
</dbReference>
<keyword evidence="6" id="KW-1185">Reference proteome</keyword>
<dbReference type="SUPFAM" id="SSF56784">
    <property type="entry name" value="HAD-like"/>
    <property type="match status" value="1"/>
</dbReference>
<dbReference type="RefSeq" id="WP_307424551.1">
    <property type="nucleotide sequence ID" value="NZ_JAUSVK010000001.1"/>
</dbReference>
<dbReference type="Gene3D" id="1.10.150.240">
    <property type="entry name" value="Putative phosphatase, domain 2"/>
    <property type="match status" value="1"/>
</dbReference>
<evidence type="ECO:0000313" key="5">
    <source>
        <dbReference type="EMBL" id="MDQ0391737.1"/>
    </source>
</evidence>
<evidence type="ECO:0000313" key="6">
    <source>
        <dbReference type="Proteomes" id="UP001237448"/>
    </source>
</evidence>
<reference evidence="5 6" key="1">
    <citation type="submission" date="2023-07" db="EMBL/GenBank/DDBJ databases">
        <title>Genomic Encyclopedia of Type Strains, Phase IV (KMG-IV): sequencing the most valuable type-strain genomes for metagenomic binning, comparative biology and taxonomic classification.</title>
        <authorList>
            <person name="Goeker M."/>
        </authorList>
    </citation>
    <scope>NUCLEOTIDE SEQUENCE [LARGE SCALE GENOMIC DNA]</scope>
    <source>
        <strain evidence="5 6">DSM 5896</strain>
    </source>
</reference>
<dbReference type="Pfam" id="PF00702">
    <property type="entry name" value="Hydrolase"/>
    <property type="match status" value="1"/>
</dbReference>
<dbReference type="EMBL" id="JAUSVK010000001">
    <property type="protein sequence ID" value="MDQ0391737.1"/>
    <property type="molecule type" value="Genomic_DNA"/>
</dbReference>